<evidence type="ECO:0000256" key="11">
    <source>
        <dbReference type="ARBA" id="ARBA00035184"/>
    </source>
</evidence>
<evidence type="ECO:0000256" key="7">
    <source>
        <dbReference type="ARBA" id="ARBA00023242"/>
    </source>
</evidence>
<evidence type="ECO:0000313" key="16">
    <source>
        <dbReference type="Proteomes" id="UP000694925"/>
    </source>
</evidence>
<dbReference type="GO" id="GO:0005739">
    <property type="term" value="C:mitochondrion"/>
    <property type="evidence" value="ECO:0007669"/>
    <property type="project" value="UniProtKB-SubCell"/>
</dbReference>
<protein>
    <recommendedName>
        <fullName evidence="11">Large ribosomal subunit protein mL64</fullName>
    </recommendedName>
    <alternativeName>
        <fullName evidence="10">39S ribosomal protein L59, mitochondrial</fullName>
    </alternativeName>
    <alternativeName>
        <fullName evidence="12">Growth arrest and DNA damage-inducible proteins-interacting protein 1</fullName>
    </alternativeName>
</protein>
<dbReference type="PANTHER" id="PTHR31761:SF1">
    <property type="entry name" value="LARGE RIBOSOMAL SUBUNIT PROTEIN ML64"/>
    <property type="match status" value="1"/>
</dbReference>
<dbReference type="CTD" id="40395"/>
<accession>A0AAJ7J305</accession>
<evidence type="ECO:0000256" key="5">
    <source>
        <dbReference type="ARBA" id="ARBA00023054"/>
    </source>
</evidence>
<evidence type="ECO:0000256" key="2">
    <source>
        <dbReference type="ARBA" id="ARBA00004173"/>
    </source>
</evidence>
<dbReference type="InterPro" id="IPR018472">
    <property type="entry name" value="Ribosomal_mL64"/>
</dbReference>
<dbReference type="GeneID" id="108626979"/>
<organism evidence="16 17">
    <name type="scientific">Ceratina calcarata</name>
    <dbReference type="NCBI Taxonomy" id="156304"/>
    <lineage>
        <taxon>Eukaryota</taxon>
        <taxon>Metazoa</taxon>
        <taxon>Ecdysozoa</taxon>
        <taxon>Arthropoda</taxon>
        <taxon>Hexapoda</taxon>
        <taxon>Insecta</taxon>
        <taxon>Pterygota</taxon>
        <taxon>Neoptera</taxon>
        <taxon>Endopterygota</taxon>
        <taxon>Hymenoptera</taxon>
        <taxon>Apocrita</taxon>
        <taxon>Aculeata</taxon>
        <taxon>Apoidea</taxon>
        <taxon>Anthophila</taxon>
        <taxon>Apidae</taxon>
        <taxon>Ceratina</taxon>
        <taxon>Zadontomerus</taxon>
    </lineage>
</organism>
<dbReference type="GO" id="GO:0005840">
    <property type="term" value="C:ribosome"/>
    <property type="evidence" value="ECO:0007669"/>
    <property type="project" value="UniProtKB-KW"/>
</dbReference>
<dbReference type="PANTHER" id="PTHR31761">
    <property type="entry name" value="GROWTH ARREST AND DNA DAMAGE-INDUCIBLE PROTEINS-INTERACTING PROTEIN 1 GADD45GIP1"/>
    <property type="match status" value="1"/>
</dbReference>
<dbReference type="Proteomes" id="UP000694925">
    <property type="component" value="Unplaced"/>
</dbReference>
<keyword evidence="9" id="KW-0131">Cell cycle</keyword>
<comment type="subcellular location">
    <subcellularLocation>
        <location evidence="2">Mitochondrion</location>
    </subcellularLocation>
    <subcellularLocation>
        <location evidence="1">Nucleus</location>
    </subcellularLocation>
</comment>
<keyword evidence="4" id="KW-0689">Ribosomal protein</keyword>
<keyword evidence="7" id="KW-0539">Nucleus</keyword>
<keyword evidence="6" id="KW-0496">Mitochondrion</keyword>
<evidence type="ECO:0000256" key="6">
    <source>
        <dbReference type="ARBA" id="ARBA00023128"/>
    </source>
</evidence>
<evidence type="ECO:0000256" key="15">
    <source>
        <dbReference type="SAM" id="MobiDB-lite"/>
    </source>
</evidence>
<keyword evidence="8" id="KW-0687">Ribonucleoprotein</keyword>
<reference evidence="17" key="1">
    <citation type="submission" date="2025-08" db="UniProtKB">
        <authorList>
            <consortium name="RefSeq"/>
        </authorList>
    </citation>
    <scope>IDENTIFICATION</scope>
    <source>
        <tissue evidence="17">Whole body</tissue>
    </source>
</reference>
<sequence length="268" mass="31414">MSVKVLLFNVHLRSRFQSIGARWYCAKITAADKVLESADEEPLYVEEEADPAELNRKRNKSRLSTAHRNVLLEQRPYDESIEWYHDTVKYKKRILGRYGMKALGVPAGLAWPTPQEVEEAKEYENFKYPRSIQDRFETIMEQKKKEEEATMARQEHIAAKMANMEQLINDVQARIAKKQEQELEAKLRKERKIEEIRRQLIGEGILGKEKLAEALSLAEKEEKKKKKEAKKAKLLEREKKLIERLTVKQHEQQNTEEPEGNEAEAKKE</sequence>
<dbReference type="GO" id="GO:0005634">
    <property type="term" value="C:nucleus"/>
    <property type="evidence" value="ECO:0007669"/>
    <property type="project" value="UniProtKB-SubCell"/>
</dbReference>
<evidence type="ECO:0000256" key="9">
    <source>
        <dbReference type="ARBA" id="ARBA00023306"/>
    </source>
</evidence>
<evidence type="ECO:0000256" key="12">
    <source>
        <dbReference type="ARBA" id="ARBA00035485"/>
    </source>
</evidence>
<dbReference type="Gene3D" id="6.10.280.120">
    <property type="entry name" value="Growth arrest and DNA-damage-inducible proteins-interacting protein 1"/>
    <property type="match status" value="1"/>
</dbReference>
<evidence type="ECO:0000256" key="13">
    <source>
        <dbReference type="ARBA" id="ARBA00060144"/>
    </source>
</evidence>
<dbReference type="AlphaFoldDB" id="A0AAJ7J305"/>
<dbReference type="RefSeq" id="XP_017883465.1">
    <property type="nucleotide sequence ID" value="XM_018027976.2"/>
</dbReference>
<proteinExistence type="inferred from homology"/>
<dbReference type="Pfam" id="PF10147">
    <property type="entry name" value="CR6_interact"/>
    <property type="match status" value="1"/>
</dbReference>
<evidence type="ECO:0000256" key="4">
    <source>
        <dbReference type="ARBA" id="ARBA00022980"/>
    </source>
</evidence>
<keyword evidence="16" id="KW-1185">Reference proteome</keyword>
<dbReference type="InterPro" id="IPR043035">
    <property type="entry name" value="Ribosomal_mL64_sf"/>
</dbReference>
<dbReference type="GO" id="GO:1990904">
    <property type="term" value="C:ribonucleoprotein complex"/>
    <property type="evidence" value="ECO:0007669"/>
    <property type="project" value="UniProtKB-KW"/>
</dbReference>
<evidence type="ECO:0000256" key="1">
    <source>
        <dbReference type="ARBA" id="ARBA00004123"/>
    </source>
</evidence>
<comment type="similarity">
    <text evidence="3">Belongs to the mitochondrion-specific ribosomal protein mL64 family.</text>
</comment>
<evidence type="ECO:0000256" key="10">
    <source>
        <dbReference type="ARBA" id="ARBA00030700"/>
    </source>
</evidence>
<gene>
    <name evidence="17" type="primary">LOC108626979</name>
</gene>
<feature type="region of interest" description="Disordered" evidence="15">
    <location>
        <begin position="245"/>
        <end position="268"/>
    </location>
</feature>
<feature type="coiled-coil region" evidence="14">
    <location>
        <begin position="161"/>
        <end position="245"/>
    </location>
</feature>
<evidence type="ECO:0000256" key="8">
    <source>
        <dbReference type="ARBA" id="ARBA00023274"/>
    </source>
</evidence>
<evidence type="ECO:0000313" key="17">
    <source>
        <dbReference type="RefSeq" id="XP_017883465.1"/>
    </source>
</evidence>
<dbReference type="KEGG" id="ccal:108626979"/>
<comment type="function">
    <text evidence="13">Acts as a negative regulator of G1 to S cell cycle phase progression by inhibiting cyclin-dependent kinases. Inhibitory effects are additive with GADD45 proteins but also occur in the absence of GADD45 proteins. Acts as a repressor of the orphan nuclear receptor NR4A1 by inhibiting AB domain-mediated transcriptional activity. May be involved in the hormone-mediated regulation of NR4A1 transcriptional activity. May play a role in mitochondrial protein synthesis.</text>
</comment>
<keyword evidence="5 14" id="KW-0175">Coiled coil</keyword>
<name>A0AAJ7J305_9HYME</name>
<evidence type="ECO:0000256" key="3">
    <source>
        <dbReference type="ARBA" id="ARBA00005421"/>
    </source>
</evidence>
<evidence type="ECO:0000256" key="14">
    <source>
        <dbReference type="SAM" id="Coils"/>
    </source>
</evidence>